<comment type="caution">
    <text evidence="2">The sequence shown here is derived from an EMBL/GenBank/DDBJ whole genome shotgun (WGS) entry which is preliminary data.</text>
</comment>
<organism evidence="2 3">
    <name type="scientific">Tilletia controversa</name>
    <name type="common">dwarf bunt fungus</name>
    <dbReference type="NCBI Taxonomy" id="13291"/>
    <lineage>
        <taxon>Eukaryota</taxon>
        <taxon>Fungi</taxon>
        <taxon>Dikarya</taxon>
        <taxon>Basidiomycota</taxon>
        <taxon>Ustilaginomycotina</taxon>
        <taxon>Exobasidiomycetes</taxon>
        <taxon>Tilletiales</taxon>
        <taxon>Tilletiaceae</taxon>
        <taxon>Tilletia</taxon>
    </lineage>
</organism>
<keyword evidence="3" id="KW-1185">Reference proteome</keyword>
<protein>
    <submittedName>
        <fullName evidence="2">Uncharacterized protein</fullName>
    </submittedName>
</protein>
<dbReference type="EMBL" id="LWDE02000627">
    <property type="protein sequence ID" value="KAE8246041.1"/>
    <property type="molecule type" value="Genomic_DNA"/>
</dbReference>
<proteinExistence type="predicted"/>
<sequence length="474" mass="53096">MSDVTLSEDEHGGQDYEYVPRGPCIDDGSEANARDAGPVTSQFRQIRVSDYEVPHLAGSDAMRAIVEEIAWMLLPHAGPPVHGGIKALIPIIEYSLTKKAIRHEGTAFVNRVLSFYQDSFRLGAVFIYTTRIPGSVSNIHFGNIYSSIVALKKTVEEHRKGSISYRSSDPQRLRKVFRDAVWHLKIAIGDARVSFGLISKSRRIILDAQHSDAERPPLFDEGLLSMFEVQMWSVADERTYTHGVGAGNTRGSYMRFYFDLYAQLRQVDFTTPTASDLPVPTNDDDGDADAAWDVATIDRLARSLQNELQLGRLSSLGQDTFRTWQHSAARQIREAIQLYETGEGFLCPPHLGLHIQLGSYLINLSVIECFRQATVVGGMLVMYYRDAFTRSPSLEARLELCHALGAFTLVLIQAGREQEALRAMEDVLELVWPLHDGTDAHQDFLGRVVSTYVQASSAYDHRIRRDDLPLSHTP</sequence>
<dbReference type="AlphaFoldDB" id="A0A8X7SVW3"/>
<gene>
    <name evidence="2" type="ORF">A4X06_0g5233</name>
</gene>
<evidence type="ECO:0000256" key="1">
    <source>
        <dbReference type="SAM" id="MobiDB-lite"/>
    </source>
</evidence>
<name>A0A8X7SVW3_9BASI</name>
<accession>A0A8X7SVW3</accession>
<feature type="region of interest" description="Disordered" evidence="1">
    <location>
        <begin position="1"/>
        <end position="20"/>
    </location>
</feature>
<dbReference type="Proteomes" id="UP000077684">
    <property type="component" value="Unassembled WGS sequence"/>
</dbReference>
<reference evidence="2" key="1">
    <citation type="submission" date="2016-04" db="EMBL/GenBank/DDBJ databases">
        <authorList>
            <person name="Nguyen H.D."/>
            <person name="Samba Siva P."/>
            <person name="Cullis J."/>
            <person name="Levesque C.A."/>
            <person name="Hambleton S."/>
        </authorList>
    </citation>
    <scope>NUCLEOTIDE SEQUENCE</scope>
    <source>
        <strain evidence="2">DAOMC 236426</strain>
    </source>
</reference>
<evidence type="ECO:0000313" key="2">
    <source>
        <dbReference type="EMBL" id="KAE8246041.1"/>
    </source>
</evidence>
<reference evidence="2" key="2">
    <citation type="journal article" date="2019" name="IMA Fungus">
        <title>Genome sequencing and comparison of five Tilletia species to identify candidate genes for the detection of regulated species infecting wheat.</title>
        <authorList>
            <person name="Nguyen H.D.T."/>
            <person name="Sultana T."/>
            <person name="Kesanakurti P."/>
            <person name="Hambleton S."/>
        </authorList>
    </citation>
    <scope>NUCLEOTIDE SEQUENCE</scope>
    <source>
        <strain evidence="2">DAOMC 236426</strain>
    </source>
</reference>
<evidence type="ECO:0000313" key="3">
    <source>
        <dbReference type="Proteomes" id="UP000077684"/>
    </source>
</evidence>